<keyword evidence="1" id="KW-1133">Transmembrane helix</keyword>
<evidence type="ECO:0000313" key="2">
    <source>
        <dbReference type="EMBL" id="MBS2099094.1"/>
    </source>
</evidence>
<evidence type="ECO:0000256" key="1">
    <source>
        <dbReference type="SAM" id="Phobius"/>
    </source>
</evidence>
<accession>A0ABS5JW84</accession>
<keyword evidence="1" id="KW-0812">Transmembrane</keyword>
<organism evidence="2 3">
    <name type="scientific">Carboxylicivirga linearis</name>
    <dbReference type="NCBI Taxonomy" id="1628157"/>
    <lineage>
        <taxon>Bacteria</taxon>
        <taxon>Pseudomonadati</taxon>
        <taxon>Bacteroidota</taxon>
        <taxon>Bacteroidia</taxon>
        <taxon>Marinilabiliales</taxon>
        <taxon>Marinilabiliaceae</taxon>
        <taxon>Carboxylicivirga</taxon>
    </lineage>
</organism>
<dbReference type="EMBL" id="JAGUCO010000008">
    <property type="protein sequence ID" value="MBS2099094.1"/>
    <property type="molecule type" value="Genomic_DNA"/>
</dbReference>
<dbReference type="Proteomes" id="UP000708576">
    <property type="component" value="Unassembled WGS sequence"/>
</dbReference>
<name>A0ABS5JW84_9BACT</name>
<sequence length="73" mass="8194">METLRLFTLAVIGSLGFMELTDYSVSELVPEESLEPLIKSILSLLAGILTALISRLFRKKVNVKRNKKSQTKN</sequence>
<gene>
    <name evidence="2" type="ORF">KEM10_12450</name>
</gene>
<keyword evidence="3" id="KW-1185">Reference proteome</keyword>
<protein>
    <recommendedName>
        <fullName evidence="4">Holin</fullName>
    </recommendedName>
</protein>
<evidence type="ECO:0000313" key="3">
    <source>
        <dbReference type="Proteomes" id="UP000708576"/>
    </source>
</evidence>
<proteinExistence type="predicted"/>
<reference evidence="2 3" key="1">
    <citation type="journal article" date="2015" name="Int. J. Syst. Evol. Microbiol.">
        <title>Carboxylicivirga linearis sp. nov., isolated from a sea cucumber culture pond.</title>
        <authorList>
            <person name="Wang F.Q."/>
            <person name="Zhou Y.X."/>
            <person name="Lin X.Z."/>
            <person name="Chen G.J."/>
            <person name="Du Z.J."/>
        </authorList>
    </citation>
    <scope>NUCLEOTIDE SEQUENCE [LARGE SCALE GENOMIC DNA]</scope>
    <source>
        <strain evidence="2 3">FB218</strain>
    </source>
</reference>
<dbReference type="RefSeq" id="WP_212216337.1">
    <property type="nucleotide sequence ID" value="NZ_JAGUCO010000008.1"/>
</dbReference>
<evidence type="ECO:0008006" key="4">
    <source>
        <dbReference type="Google" id="ProtNLM"/>
    </source>
</evidence>
<feature type="transmembrane region" description="Helical" evidence="1">
    <location>
        <begin position="37"/>
        <end position="57"/>
    </location>
</feature>
<keyword evidence="1" id="KW-0472">Membrane</keyword>
<comment type="caution">
    <text evidence="2">The sequence shown here is derived from an EMBL/GenBank/DDBJ whole genome shotgun (WGS) entry which is preliminary data.</text>
</comment>